<feature type="chain" id="PRO_5009291266" evidence="1">
    <location>
        <begin position="27"/>
        <end position="148"/>
    </location>
</feature>
<dbReference type="PROSITE" id="PS50933">
    <property type="entry name" value="CHRD"/>
    <property type="match status" value="1"/>
</dbReference>
<evidence type="ECO:0000313" key="4">
    <source>
        <dbReference type="Proteomes" id="UP000236728"/>
    </source>
</evidence>
<dbReference type="RefSeq" id="WP_103933353.1">
    <property type="nucleotide sequence ID" value="NZ_FNVA01000004.1"/>
</dbReference>
<evidence type="ECO:0000313" key="3">
    <source>
        <dbReference type="EMBL" id="SEG31120.1"/>
    </source>
</evidence>
<feature type="domain" description="CHRD" evidence="2">
    <location>
        <begin position="27"/>
        <end position="148"/>
    </location>
</feature>
<protein>
    <submittedName>
        <fullName evidence="3">CHRD domain-containing protein</fullName>
    </submittedName>
</protein>
<reference evidence="3 4" key="1">
    <citation type="submission" date="2016-10" db="EMBL/GenBank/DDBJ databases">
        <authorList>
            <person name="de Groot N.N."/>
        </authorList>
    </citation>
    <scope>NUCLEOTIDE SEQUENCE [LARGE SCALE GENOMIC DNA]</scope>
    <source>
        <strain evidence="3 4">DSM 22489</strain>
    </source>
</reference>
<dbReference type="InterPro" id="IPR010895">
    <property type="entry name" value="CHRD"/>
</dbReference>
<accession>A0A1H5Z506</accession>
<keyword evidence="4" id="KW-1185">Reference proteome</keyword>
<evidence type="ECO:0000259" key="2">
    <source>
        <dbReference type="PROSITE" id="PS50933"/>
    </source>
</evidence>
<organism evidence="3 4">
    <name type="scientific">Bryocella elongata</name>
    <dbReference type="NCBI Taxonomy" id="863522"/>
    <lineage>
        <taxon>Bacteria</taxon>
        <taxon>Pseudomonadati</taxon>
        <taxon>Acidobacteriota</taxon>
        <taxon>Terriglobia</taxon>
        <taxon>Terriglobales</taxon>
        <taxon>Acidobacteriaceae</taxon>
        <taxon>Bryocella</taxon>
    </lineage>
</organism>
<keyword evidence="1" id="KW-0732">Signal</keyword>
<dbReference type="OrthoDB" id="571052at2"/>
<gene>
    <name evidence="3" type="ORF">SAMN05421819_2445</name>
</gene>
<proteinExistence type="predicted"/>
<dbReference type="AlphaFoldDB" id="A0A1H5Z506"/>
<sequence>MIRTAHVLRSITCAAALLVPAIVASAETLHFKAELKGASEVPAKDSPGTGTLTATLDTTTNEFKYHVEYSGLTGPVVAAHFHGPAVAGANARPTVPVKISPIASPIDGTATLTPEQIKDLEDGKWYFNLHTSANPSGEVRGQVQKSEE</sequence>
<name>A0A1H5Z506_9BACT</name>
<feature type="signal peptide" evidence="1">
    <location>
        <begin position="1"/>
        <end position="26"/>
    </location>
</feature>
<dbReference type="Proteomes" id="UP000236728">
    <property type="component" value="Unassembled WGS sequence"/>
</dbReference>
<evidence type="ECO:0000256" key="1">
    <source>
        <dbReference type="SAM" id="SignalP"/>
    </source>
</evidence>
<dbReference type="SMART" id="SM00754">
    <property type="entry name" value="CHRD"/>
    <property type="match status" value="1"/>
</dbReference>
<dbReference type="Pfam" id="PF07452">
    <property type="entry name" value="CHRD"/>
    <property type="match status" value="1"/>
</dbReference>
<dbReference type="EMBL" id="FNVA01000004">
    <property type="protein sequence ID" value="SEG31120.1"/>
    <property type="molecule type" value="Genomic_DNA"/>
</dbReference>